<reference evidence="2 4" key="1">
    <citation type="submission" date="2018-07" db="EMBL/GenBank/DDBJ databases">
        <authorList>
            <person name="Ye Y."/>
        </authorList>
    </citation>
    <scope>NUCLEOTIDE SEQUENCE [LARGE SCALE GENOMIC DNA]</scope>
    <source>
        <strain evidence="2">110B</strain>
        <strain evidence="4">H14(2018)</strain>
    </source>
</reference>
<sequence length="75" mass="8254">MALSFTHSVASSVRAEMARQRWTQQRVADAVGMSQQALSARLRGVRPFDTSELERIAAALDVPVTQFLPTPERVG</sequence>
<proteinExistence type="predicted"/>
<evidence type="ECO:0000313" key="2">
    <source>
        <dbReference type="EMBL" id="AXH88757.1"/>
    </source>
</evidence>
<dbReference type="InterPro" id="IPR001387">
    <property type="entry name" value="Cro/C1-type_HTH"/>
</dbReference>
<evidence type="ECO:0000313" key="3">
    <source>
        <dbReference type="EMBL" id="KAB1119060.1"/>
    </source>
</evidence>
<dbReference type="Pfam" id="PF01381">
    <property type="entry name" value="HTH_3"/>
    <property type="match status" value="1"/>
</dbReference>
<dbReference type="RefSeq" id="WP_114918651.1">
    <property type="nucleotide sequence ID" value="NZ_CBDRKS010000004.1"/>
</dbReference>
<accession>A0A6N3JT91</accession>
<dbReference type="Proteomes" id="UP000471364">
    <property type="component" value="Unassembled WGS sequence"/>
</dbReference>
<evidence type="ECO:0000259" key="1">
    <source>
        <dbReference type="PROSITE" id="PS50943"/>
    </source>
</evidence>
<dbReference type="CDD" id="cd00093">
    <property type="entry name" value="HTH_XRE"/>
    <property type="match status" value="1"/>
</dbReference>
<reference evidence="3 5" key="3">
    <citation type="submission" date="2019-09" db="EMBL/GenBank/DDBJ databases">
        <title>High taxonomic diversity of Micromonospora strains isolated from Medicago sativa nodules in different geographical locations.</title>
        <authorList>
            <person name="Martinez-Hidalgo P."/>
            <person name="Flores-Felix J.D."/>
            <person name="Velazquez E."/>
            <person name="Brau L."/>
            <person name="Trujillo M.E."/>
            <person name="Martinez-Molina E."/>
        </authorList>
    </citation>
    <scope>NUCLEOTIDE SEQUENCE [LARGE SCALE GENOMIC DNA]</scope>
    <source>
        <strain evidence="3 5">ALFB5</strain>
    </source>
</reference>
<dbReference type="AlphaFoldDB" id="A0A6N3JT91"/>
<dbReference type="PROSITE" id="PS50943">
    <property type="entry name" value="HTH_CROC1"/>
    <property type="match status" value="1"/>
</dbReference>
<dbReference type="EMBL" id="WAAR01000002">
    <property type="protein sequence ID" value="KAB1119060.1"/>
    <property type="molecule type" value="Genomic_DNA"/>
</dbReference>
<dbReference type="InterPro" id="IPR010982">
    <property type="entry name" value="Lambda_DNA-bd_dom_sf"/>
</dbReference>
<name>A0A6N3JT91_9ACTN</name>
<gene>
    <name evidence="2" type="ORF">DVH21_01790</name>
    <name evidence="3" type="ORF">F6X54_01295</name>
</gene>
<dbReference type="GO" id="GO:0003677">
    <property type="term" value="F:DNA binding"/>
    <property type="evidence" value="ECO:0007669"/>
    <property type="project" value="InterPro"/>
</dbReference>
<feature type="domain" description="HTH cro/C1-type" evidence="1">
    <location>
        <begin position="13"/>
        <end position="67"/>
    </location>
</feature>
<dbReference type="EMBL" id="CP031263">
    <property type="protein sequence ID" value="AXH88757.1"/>
    <property type="molecule type" value="Genomic_DNA"/>
</dbReference>
<reference evidence="2 4" key="2">
    <citation type="submission" date="2018-08" db="EMBL/GenBank/DDBJ databases">
        <title>Streptomyces kandeliansis sp. nov., an endophytic bacterium isolated from mangrove plant.</title>
        <authorList>
            <person name="Wang R."/>
        </authorList>
    </citation>
    <scope>NUCLEOTIDE SEQUENCE [LARGE SCALE GENOMIC DNA]</scope>
    <source>
        <strain evidence="2">110B</strain>
        <strain evidence="4">H14(2018)</strain>
    </source>
</reference>
<dbReference type="SMART" id="SM00530">
    <property type="entry name" value="HTH_XRE"/>
    <property type="match status" value="1"/>
</dbReference>
<keyword evidence="5" id="KW-1185">Reference proteome</keyword>
<organism evidence="2 4">
    <name type="scientific">Micromonospora aurantiaca</name>
    <name type="common">nom. illeg.</name>
    <dbReference type="NCBI Taxonomy" id="47850"/>
    <lineage>
        <taxon>Bacteria</taxon>
        <taxon>Bacillati</taxon>
        <taxon>Actinomycetota</taxon>
        <taxon>Actinomycetes</taxon>
        <taxon>Micromonosporales</taxon>
        <taxon>Micromonosporaceae</taxon>
        <taxon>Micromonospora</taxon>
    </lineage>
</organism>
<dbReference type="Proteomes" id="UP000253958">
    <property type="component" value="Chromosome"/>
</dbReference>
<dbReference type="Gene3D" id="1.10.260.40">
    <property type="entry name" value="lambda repressor-like DNA-binding domains"/>
    <property type="match status" value="1"/>
</dbReference>
<evidence type="ECO:0000313" key="4">
    <source>
        <dbReference type="Proteomes" id="UP000253958"/>
    </source>
</evidence>
<protein>
    <submittedName>
        <fullName evidence="3">Helix-turn-helix transcriptional regulator</fullName>
    </submittedName>
    <submittedName>
        <fullName evidence="2">XRE family transcriptional regulator</fullName>
    </submittedName>
</protein>
<evidence type="ECO:0000313" key="5">
    <source>
        <dbReference type="Proteomes" id="UP000471364"/>
    </source>
</evidence>
<dbReference type="SUPFAM" id="SSF47413">
    <property type="entry name" value="lambda repressor-like DNA-binding domains"/>
    <property type="match status" value="1"/>
</dbReference>